<reference evidence="1 2" key="1">
    <citation type="submission" date="2024-07" db="EMBL/GenBank/DDBJ databases">
        <authorList>
            <person name="Thanompreechachai J."/>
            <person name="Duangmal K."/>
        </authorList>
    </citation>
    <scope>NUCLEOTIDE SEQUENCE [LARGE SCALE GENOMIC DNA]</scope>
    <source>
        <strain evidence="1 2">TBRC 1896</strain>
    </source>
</reference>
<dbReference type="InterPro" id="IPR012349">
    <property type="entry name" value="Split_barrel_FMN-bd"/>
</dbReference>
<proteinExistence type="predicted"/>
<evidence type="ECO:0000313" key="2">
    <source>
        <dbReference type="Proteomes" id="UP001566476"/>
    </source>
</evidence>
<organism evidence="1 2">
    <name type="scientific">Kineococcus mangrovi</name>
    <dbReference type="NCBI Taxonomy" id="1660183"/>
    <lineage>
        <taxon>Bacteria</taxon>
        <taxon>Bacillati</taxon>
        <taxon>Actinomycetota</taxon>
        <taxon>Actinomycetes</taxon>
        <taxon>Kineosporiales</taxon>
        <taxon>Kineosporiaceae</taxon>
        <taxon>Kineococcus</taxon>
    </lineage>
</organism>
<dbReference type="InterPro" id="IPR024747">
    <property type="entry name" value="Pyridox_Oxase-rel"/>
</dbReference>
<dbReference type="Pfam" id="PF12900">
    <property type="entry name" value="Pyridox_ox_2"/>
    <property type="match status" value="1"/>
</dbReference>
<dbReference type="Gene3D" id="2.30.110.10">
    <property type="entry name" value="Electron Transport, Fmn-binding Protein, Chain A"/>
    <property type="match status" value="1"/>
</dbReference>
<keyword evidence="2" id="KW-1185">Reference proteome</keyword>
<comment type="caution">
    <text evidence="1">The sequence shown here is derived from an EMBL/GenBank/DDBJ whole genome shotgun (WGS) entry which is preliminary data.</text>
</comment>
<sequence length="149" mass="15124">MSAVPVPPDPQRLDAGRCRHLLGPGGVGRVVFTAGSLPAVATTNYAVHGGRLWFRTAAGTALARSVTNAVVAVNVDASGPASGEAGALADGGGWTVTVTGRCRALDDPPEAVRGALDAWAPGVREQFFCVDLALLSGQRTPARAPAPPF</sequence>
<gene>
    <name evidence="1" type="ORF">AB2L28_11510</name>
</gene>
<evidence type="ECO:0000313" key="1">
    <source>
        <dbReference type="EMBL" id="MEZ0492861.1"/>
    </source>
</evidence>
<dbReference type="SUPFAM" id="SSF50475">
    <property type="entry name" value="FMN-binding split barrel"/>
    <property type="match status" value="1"/>
</dbReference>
<protein>
    <submittedName>
        <fullName evidence="1">Pyridoxamine 5'-phosphate oxidase family protein</fullName>
    </submittedName>
</protein>
<dbReference type="EMBL" id="JBGGTQ010000005">
    <property type="protein sequence ID" value="MEZ0492861.1"/>
    <property type="molecule type" value="Genomic_DNA"/>
</dbReference>
<name>A0ABV4I2F6_9ACTN</name>
<accession>A0ABV4I2F6</accession>
<dbReference type="Proteomes" id="UP001566476">
    <property type="component" value="Unassembled WGS sequence"/>
</dbReference>
<dbReference type="RefSeq" id="WP_370718929.1">
    <property type="nucleotide sequence ID" value="NZ_JBGGTQ010000005.1"/>
</dbReference>